<evidence type="ECO:0000259" key="1">
    <source>
        <dbReference type="Pfam" id="PF13175"/>
    </source>
</evidence>
<dbReference type="Pfam" id="PF13175">
    <property type="entry name" value="AAA_15"/>
    <property type="match status" value="1"/>
</dbReference>
<gene>
    <name evidence="2" type="ORF">ACFO5Q_10015</name>
</gene>
<dbReference type="RefSeq" id="WP_068146094.1">
    <property type="nucleotide sequence ID" value="NZ_JBHSCR010000007.1"/>
</dbReference>
<dbReference type="InterPro" id="IPR041685">
    <property type="entry name" value="AAA_GajA/Old/RecF-like"/>
</dbReference>
<dbReference type="GO" id="GO:0004519">
    <property type="term" value="F:endonuclease activity"/>
    <property type="evidence" value="ECO:0007669"/>
    <property type="project" value="UniProtKB-KW"/>
</dbReference>
<feature type="domain" description="Endonuclease GajA/Old nuclease/RecF-like AAA" evidence="1">
    <location>
        <begin position="1"/>
        <end position="92"/>
    </location>
</feature>
<evidence type="ECO:0000313" key="2">
    <source>
        <dbReference type="EMBL" id="MFC4348180.1"/>
    </source>
</evidence>
<dbReference type="SUPFAM" id="SSF52540">
    <property type="entry name" value="P-loop containing nucleoside triphosphate hydrolases"/>
    <property type="match status" value="1"/>
</dbReference>
<dbReference type="PANTHER" id="PTHR32182">
    <property type="entry name" value="DNA REPLICATION AND REPAIR PROTEIN RECF"/>
    <property type="match status" value="1"/>
</dbReference>
<dbReference type="Proteomes" id="UP001595776">
    <property type="component" value="Unassembled WGS sequence"/>
</dbReference>
<dbReference type="Gene3D" id="3.40.50.300">
    <property type="entry name" value="P-loop containing nucleotide triphosphate hydrolases"/>
    <property type="match status" value="1"/>
</dbReference>
<evidence type="ECO:0000313" key="3">
    <source>
        <dbReference type="Proteomes" id="UP001595776"/>
    </source>
</evidence>
<accession>A0ABV8UBC3</accession>
<dbReference type="InterPro" id="IPR027417">
    <property type="entry name" value="P-loop_NTPase"/>
</dbReference>
<keyword evidence="2" id="KW-0540">Nuclease</keyword>
<protein>
    <submittedName>
        <fullName evidence="2">ATP-dependent endonuclease</fullName>
    </submittedName>
</protein>
<keyword evidence="2" id="KW-0255">Endonuclease</keyword>
<dbReference type="PANTHER" id="PTHR32182:SF23">
    <property type="entry name" value="ATP BINDING PROTEIN"/>
    <property type="match status" value="1"/>
</dbReference>
<keyword evidence="3" id="KW-1185">Reference proteome</keyword>
<comment type="caution">
    <text evidence="2">The sequence shown here is derived from an EMBL/GenBank/DDBJ whole genome shotgun (WGS) entry which is preliminary data.</text>
</comment>
<organism evidence="2 3">
    <name type="scientific">Kordiimonas lipolytica</name>
    <dbReference type="NCBI Taxonomy" id="1662421"/>
    <lineage>
        <taxon>Bacteria</taxon>
        <taxon>Pseudomonadati</taxon>
        <taxon>Pseudomonadota</taxon>
        <taxon>Alphaproteobacteria</taxon>
        <taxon>Kordiimonadales</taxon>
        <taxon>Kordiimonadaceae</taxon>
        <taxon>Kordiimonas</taxon>
    </lineage>
</organism>
<dbReference type="EMBL" id="JBHSCR010000007">
    <property type="protein sequence ID" value="MFC4348180.1"/>
    <property type="molecule type" value="Genomic_DNA"/>
</dbReference>
<name>A0ABV8UBC3_9PROT</name>
<reference evidence="3" key="1">
    <citation type="journal article" date="2019" name="Int. J. Syst. Evol. Microbiol.">
        <title>The Global Catalogue of Microorganisms (GCM) 10K type strain sequencing project: providing services to taxonomists for standard genome sequencing and annotation.</title>
        <authorList>
            <consortium name="The Broad Institute Genomics Platform"/>
            <consortium name="The Broad Institute Genome Sequencing Center for Infectious Disease"/>
            <person name="Wu L."/>
            <person name="Ma J."/>
        </authorList>
    </citation>
    <scope>NUCLEOTIDE SEQUENCE [LARGE SCALE GENOMIC DNA]</scope>
    <source>
        <strain evidence="3">CGMCC 1.15304</strain>
    </source>
</reference>
<keyword evidence="2" id="KW-0378">Hydrolase</keyword>
<sequence length="144" mass="16211">MHIESLAIKNFRCFGNAPVYIPFNNGVTGFVGDNGAGKSAVLDAIKRLFSPVASERIFRRTDVHFGPWEDSQNVEERELTIDVVFAFDDPDKLPHVFNDMFFDAGTGALKVRVVCECHYKKAVFPVRAYGAKEGNCIREDFDFI</sequence>
<proteinExistence type="predicted"/>